<keyword evidence="8" id="KW-1185">Reference proteome</keyword>
<keyword evidence="3" id="KW-0346">Stress response</keyword>
<dbReference type="SUPFAM" id="SSF58014">
    <property type="entry name" value="Coiled-coil domain of nucleotide exchange factor GrpE"/>
    <property type="match status" value="1"/>
</dbReference>
<dbReference type="KEGG" id="cdiv:CPM_1165"/>
<dbReference type="HAMAP" id="MF_01151">
    <property type="entry name" value="GrpE"/>
    <property type="match status" value="1"/>
</dbReference>
<dbReference type="Pfam" id="PF01025">
    <property type="entry name" value="GrpE"/>
    <property type="match status" value="1"/>
</dbReference>
<evidence type="ECO:0000256" key="2">
    <source>
        <dbReference type="ARBA" id="ARBA00023186"/>
    </source>
</evidence>
<proteinExistence type="inferred from homology"/>
<dbReference type="PANTHER" id="PTHR21237">
    <property type="entry name" value="GRPE PROTEIN"/>
    <property type="match status" value="1"/>
</dbReference>
<keyword evidence="5" id="KW-0175">Coiled coil</keyword>
<dbReference type="GO" id="GO:0000774">
    <property type="term" value="F:adenyl-nucleotide exchange factor activity"/>
    <property type="evidence" value="ECO:0007669"/>
    <property type="project" value="InterPro"/>
</dbReference>
<comment type="subcellular location">
    <subcellularLocation>
        <location evidence="3">Cytoplasm</location>
    </subcellularLocation>
</comment>
<reference evidence="7" key="3">
    <citation type="submission" date="2016-06" db="EMBL/GenBank/DDBJ databases">
        <authorList>
            <person name="Olsen C.W."/>
            <person name="Carey S."/>
            <person name="Hinshaw L."/>
            <person name="Karasin A.I."/>
        </authorList>
    </citation>
    <scope>NUCLEOTIDE SEQUENCE [LARGE SCALE GENOMIC DNA]</scope>
    <source>
        <strain evidence="7">PM4</strain>
    </source>
</reference>
<dbReference type="STRING" id="1673428.CPM_1165"/>
<dbReference type="InterPro" id="IPR013805">
    <property type="entry name" value="GrpE_CC"/>
</dbReference>
<organism evidence="6 9">
    <name type="scientific">Cuniculiplasma divulgatum</name>
    <dbReference type="NCBI Taxonomy" id="1673428"/>
    <lineage>
        <taxon>Archaea</taxon>
        <taxon>Methanobacteriati</taxon>
        <taxon>Thermoplasmatota</taxon>
        <taxon>Thermoplasmata</taxon>
        <taxon>Thermoplasmatales</taxon>
        <taxon>Cuniculiplasmataceae</taxon>
        <taxon>Cuniculiplasma</taxon>
    </lineage>
</organism>
<comment type="function">
    <text evidence="3">Participates actively in the response to hyperosmotic and heat shock by preventing the aggregation of stress-denatured proteins, in association with DnaK and GrpE. It is the nucleotide exchange factor for DnaK and may function as a thermosensor. Unfolded proteins bind initially to DnaJ; upon interaction with the DnaJ-bound protein, DnaK hydrolyzes its bound ATP, resulting in the formation of a stable complex. GrpE releases ADP from DnaK; ATP binding to DnaK triggers the release of the substrate protein, thus completing the reaction cycle. Several rounds of ATP-dependent interactions between DnaJ, DnaK and GrpE are required for fully efficient folding.</text>
</comment>
<dbReference type="InterPro" id="IPR000740">
    <property type="entry name" value="GrpE"/>
</dbReference>
<evidence type="ECO:0000256" key="3">
    <source>
        <dbReference type="HAMAP-Rule" id="MF_01151"/>
    </source>
</evidence>
<dbReference type="CDD" id="cd00446">
    <property type="entry name" value="GrpE"/>
    <property type="match status" value="1"/>
</dbReference>
<dbReference type="OrthoDB" id="56041at2157"/>
<gene>
    <name evidence="3" type="primary">grpE</name>
    <name evidence="7" type="ORF">CPM_1165</name>
    <name evidence="6" type="ORF">CSP5_1161</name>
</gene>
<dbReference type="Gene3D" id="3.90.20.20">
    <property type="match status" value="1"/>
</dbReference>
<comment type="similarity">
    <text evidence="1 3 4">Belongs to the GrpE family.</text>
</comment>
<dbReference type="GO" id="GO:0051082">
    <property type="term" value="F:unfolded protein binding"/>
    <property type="evidence" value="ECO:0007669"/>
    <property type="project" value="TreeGrafter"/>
</dbReference>
<name>A0A1N5UXS7_9ARCH</name>
<dbReference type="EMBL" id="LT719092">
    <property type="protein sequence ID" value="SJK84976.1"/>
    <property type="molecule type" value="Genomic_DNA"/>
</dbReference>
<dbReference type="AlphaFoldDB" id="A0A1N5UXS7"/>
<dbReference type="PANTHER" id="PTHR21237:SF23">
    <property type="entry name" value="GRPE PROTEIN HOMOLOG, MITOCHONDRIAL"/>
    <property type="match status" value="1"/>
</dbReference>
<evidence type="ECO:0000256" key="1">
    <source>
        <dbReference type="ARBA" id="ARBA00009054"/>
    </source>
</evidence>
<dbReference type="GO" id="GO:0051087">
    <property type="term" value="F:protein-folding chaperone binding"/>
    <property type="evidence" value="ECO:0007669"/>
    <property type="project" value="InterPro"/>
</dbReference>
<dbReference type="EMBL" id="LT671858">
    <property type="protein sequence ID" value="SIM65703.1"/>
    <property type="molecule type" value="Genomic_DNA"/>
</dbReference>
<dbReference type="GO" id="GO:0006457">
    <property type="term" value="P:protein folding"/>
    <property type="evidence" value="ECO:0007669"/>
    <property type="project" value="InterPro"/>
</dbReference>
<dbReference type="InterPro" id="IPR009012">
    <property type="entry name" value="GrpE_head"/>
</dbReference>
<dbReference type="GO" id="GO:0042803">
    <property type="term" value="F:protein homodimerization activity"/>
    <property type="evidence" value="ECO:0007669"/>
    <property type="project" value="InterPro"/>
</dbReference>
<keyword evidence="3" id="KW-0963">Cytoplasm</keyword>
<evidence type="ECO:0000313" key="6">
    <source>
        <dbReference type="EMBL" id="SIM65703.1"/>
    </source>
</evidence>
<evidence type="ECO:0000313" key="9">
    <source>
        <dbReference type="Proteomes" id="UP000195607"/>
    </source>
</evidence>
<dbReference type="SUPFAM" id="SSF51064">
    <property type="entry name" value="Head domain of nucleotide exchange factor GrpE"/>
    <property type="match status" value="1"/>
</dbReference>
<evidence type="ECO:0000256" key="5">
    <source>
        <dbReference type="SAM" id="Coils"/>
    </source>
</evidence>
<reference evidence="6 9" key="1">
    <citation type="submission" date="2016-04" db="EMBL/GenBank/DDBJ databases">
        <authorList>
            <person name="Evans L.H."/>
            <person name="Alamgir A."/>
            <person name="Owens N."/>
            <person name="Weber N.D."/>
            <person name="Virtaneva K."/>
            <person name="Barbian K."/>
            <person name="Babar A."/>
            <person name="Rosenke K."/>
        </authorList>
    </citation>
    <scope>NUCLEOTIDE SEQUENCE [LARGE SCALE GENOMIC DNA]</scope>
    <source>
        <strain evidence="6">S5</strain>
        <strain evidence="9">S5(T) (JCM 30642 \VKM B-2941)</strain>
    </source>
</reference>
<dbReference type="RefSeq" id="WP_021789491.1">
    <property type="nucleotide sequence ID" value="NZ_LT719092.1"/>
</dbReference>
<evidence type="ECO:0000313" key="7">
    <source>
        <dbReference type="EMBL" id="SJK84976.1"/>
    </source>
</evidence>
<sequence length="178" mass="20303">MTETSDNMEILINPIQNSIKNAKRRNSMRKVSVKIEDDQIDELKKRNNDLLRNLADLQNYLKISQRDFEAQKKTAGMDILKGLLPFLDTLDAGVASEKDNQVLISLRDNLLNTLSKYGLKTIEAEGHKVDLKHHEVVGIVDGEEENKIVHEIQKGYLLNNEVIRTSKVIVQKKGEKIE</sequence>
<feature type="coiled-coil region" evidence="5">
    <location>
        <begin position="33"/>
        <end position="67"/>
    </location>
</feature>
<dbReference type="Proteomes" id="UP000195607">
    <property type="component" value="Chromosome I"/>
</dbReference>
<dbReference type="Gene3D" id="2.30.22.10">
    <property type="entry name" value="Head domain of nucleotide exchange factor GrpE"/>
    <property type="match status" value="1"/>
</dbReference>
<evidence type="ECO:0000256" key="4">
    <source>
        <dbReference type="RuleBase" id="RU004478"/>
    </source>
</evidence>
<comment type="subunit">
    <text evidence="3">Homodimer.</text>
</comment>
<keyword evidence="2 3" id="KW-0143">Chaperone</keyword>
<dbReference type="GeneID" id="30927764"/>
<evidence type="ECO:0000313" key="8">
    <source>
        <dbReference type="Proteomes" id="UP000187822"/>
    </source>
</evidence>
<accession>A0A1N5UXS7</accession>
<dbReference type="PRINTS" id="PR00773">
    <property type="entry name" value="GRPEPROTEIN"/>
</dbReference>
<dbReference type="GO" id="GO:0005737">
    <property type="term" value="C:cytoplasm"/>
    <property type="evidence" value="ECO:0007669"/>
    <property type="project" value="UniProtKB-SubCell"/>
</dbReference>
<dbReference type="Proteomes" id="UP000187822">
    <property type="component" value="Chromosome I"/>
</dbReference>
<reference evidence="8" key="2">
    <citation type="submission" date="2016-06" db="EMBL/GenBank/DDBJ databases">
        <authorList>
            <person name="Toshchakov V.S."/>
        </authorList>
    </citation>
    <scope>NUCLEOTIDE SEQUENCE [LARGE SCALE GENOMIC DNA]</scope>
    <source>
        <strain>PM4 (JCM 30641</strain>
        <strain evidence="8">\VKM B-2940)</strain>
    </source>
</reference>
<protein>
    <recommendedName>
        <fullName evidence="3">Protein GrpE</fullName>
    </recommendedName>
    <alternativeName>
        <fullName evidence="3">HSP-70 cofactor</fullName>
    </alternativeName>
</protein>